<dbReference type="Gene3D" id="3.40.50.720">
    <property type="entry name" value="NAD(P)-binding Rossmann-like Domain"/>
    <property type="match status" value="1"/>
</dbReference>
<dbReference type="InterPro" id="IPR000683">
    <property type="entry name" value="Gfo/Idh/MocA-like_OxRdtase_N"/>
</dbReference>
<accession>A0ABW9ZU84</accession>
<dbReference type="InterPro" id="IPR052515">
    <property type="entry name" value="Gfo/Idh/MocA_Oxidoreductase"/>
</dbReference>
<dbReference type="Gene3D" id="3.30.360.10">
    <property type="entry name" value="Dihydrodipicolinate Reductase, domain 2"/>
    <property type="match status" value="1"/>
</dbReference>
<dbReference type="SUPFAM" id="SSF55347">
    <property type="entry name" value="Glyceraldehyde-3-phosphate dehydrogenase-like, C-terminal domain"/>
    <property type="match status" value="1"/>
</dbReference>
<dbReference type="InterPro" id="IPR036291">
    <property type="entry name" value="NAD(P)-bd_dom_sf"/>
</dbReference>
<reference evidence="3 4" key="1">
    <citation type="submission" date="2020-01" db="EMBL/GenBank/DDBJ databases">
        <title>Genome analysis.</title>
        <authorList>
            <person name="Wu S."/>
            <person name="Wang G."/>
        </authorList>
    </citation>
    <scope>NUCLEOTIDE SEQUENCE [LARGE SCALE GENOMIC DNA]</scope>
    <source>
        <strain evidence="3 4">SYL130</strain>
    </source>
</reference>
<feature type="domain" description="GFO/IDH/MocA-like oxidoreductase" evidence="2">
    <location>
        <begin position="130"/>
        <end position="252"/>
    </location>
</feature>
<dbReference type="InterPro" id="IPR055170">
    <property type="entry name" value="GFO_IDH_MocA-like_dom"/>
</dbReference>
<organism evidence="3 4">
    <name type="scientific">Sediminibacterium roseum</name>
    <dbReference type="NCBI Taxonomy" id="1978412"/>
    <lineage>
        <taxon>Bacteria</taxon>
        <taxon>Pseudomonadati</taxon>
        <taxon>Bacteroidota</taxon>
        <taxon>Chitinophagia</taxon>
        <taxon>Chitinophagales</taxon>
        <taxon>Chitinophagaceae</taxon>
        <taxon>Sediminibacterium</taxon>
    </lineage>
</organism>
<dbReference type="Pfam" id="PF22725">
    <property type="entry name" value="GFO_IDH_MocA_C3"/>
    <property type="match status" value="1"/>
</dbReference>
<sequence>METIHFAIIGCGQIAQRHARQMRVYGNLVAVCDTIPDRADALAKEYGATPYYSIEDLLEKETAVDVVAVCTPNGLHAEHTIRSLHAKHHVLVEKPMSLTMEDCDIMMQSARLAGRSIFPVVQNRFNPPVLAIKNALDANAFGKISSIQLSCLWNRPPAYYEHPWHGNKEMDGGILYTQFSHFIDLLYWFFGEVKTVKAITANAAHDAIDFEDCGAVALVFENGIIGTIHFSINGFKKNYEGSLTILGEKGTAKIGGEYLNTLEFAEFENYEPAMIPGDTAANDYGAYKGSMSNHHQVYANLVETLRNGKAFYASAYEGTKTVEIIERIYEAARGA</sequence>
<dbReference type="EMBL" id="JAACJS010000002">
    <property type="protein sequence ID" value="NCI48773.1"/>
    <property type="molecule type" value="Genomic_DNA"/>
</dbReference>
<protein>
    <submittedName>
        <fullName evidence="3">Gfo/Idh/MocA family oxidoreductase</fullName>
    </submittedName>
</protein>
<dbReference type="Proteomes" id="UP000753802">
    <property type="component" value="Unassembled WGS sequence"/>
</dbReference>
<keyword evidence="4" id="KW-1185">Reference proteome</keyword>
<feature type="domain" description="Gfo/Idh/MocA-like oxidoreductase N-terminal" evidence="1">
    <location>
        <begin position="4"/>
        <end position="115"/>
    </location>
</feature>
<proteinExistence type="predicted"/>
<evidence type="ECO:0000313" key="3">
    <source>
        <dbReference type="EMBL" id="NCI48773.1"/>
    </source>
</evidence>
<name>A0ABW9ZU84_9BACT</name>
<dbReference type="SUPFAM" id="SSF51735">
    <property type="entry name" value="NAD(P)-binding Rossmann-fold domains"/>
    <property type="match status" value="1"/>
</dbReference>
<evidence type="ECO:0000313" key="4">
    <source>
        <dbReference type="Proteomes" id="UP000753802"/>
    </source>
</evidence>
<dbReference type="RefSeq" id="WP_161817084.1">
    <property type="nucleotide sequence ID" value="NZ_JAACJS010000002.1"/>
</dbReference>
<comment type="caution">
    <text evidence="3">The sequence shown here is derived from an EMBL/GenBank/DDBJ whole genome shotgun (WGS) entry which is preliminary data.</text>
</comment>
<dbReference type="PANTHER" id="PTHR43249:SF1">
    <property type="entry name" value="D-GLUCOSIDE 3-DEHYDROGENASE"/>
    <property type="match status" value="1"/>
</dbReference>
<gene>
    <name evidence="3" type="ORF">GWC95_02490</name>
</gene>
<evidence type="ECO:0000259" key="2">
    <source>
        <dbReference type="Pfam" id="PF22725"/>
    </source>
</evidence>
<dbReference type="PANTHER" id="PTHR43249">
    <property type="entry name" value="UDP-N-ACETYL-2-AMINO-2-DEOXY-D-GLUCURONATE OXIDASE"/>
    <property type="match status" value="1"/>
</dbReference>
<dbReference type="Pfam" id="PF01408">
    <property type="entry name" value="GFO_IDH_MocA"/>
    <property type="match status" value="1"/>
</dbReference>
<evidence type="ECO:0000259" key="1">
    <source>
        <dbReference type="Pfam" id="PF01408"/>
    </source>
</evidence>